<keyword evidence="2" id="KW-1185">Reference proteome</keyword>
<dbReference type="Proteomes" id="UP000183126">
    <property type="component" value="Chromosome I"/>
</dbReference>
<organism evidence="1 2">
    <name type="scientific">Pseudomonas trivialis</name>
    <dbReference type="NCBI Taxonomy" id="200450"/>
    <lineage>
        <taxon>Bacteria</taxon>
        <taxon>Pseudomonadati</taxon>
        <taxon>Pseudomonadota</taxon>
        <taxon>Gammaproteobacteria</taxon>
        <taxon>Pseudomonadales</taxon>
        <taxon>Pseudomonadaceae</taxon>
        <taxon>Pseudomonas</taxon>
    </lineage>
</organism>
<evidence type="ECO:0000313" key="2">
    <source>
        <dbReference type="Proteomes" id="UP000183126"/>
    </source>
</evidence>
<gene>
    <name evidence="1" type="ORF">SAMN04490205_3987</name>
</gene>
<evidence type="ECO:0000313" key="1">
    <source>
        <dbReference type="EMBL" id="SDS89153.1"/>
    </source>
</evidence>
<protein>
    <submittedName>
        <fullName evidence="1">Uncharacterized protein</fullName>
    </submittedName>
</protein>
<proteinExistence type="predicted"/>
<accession>A0ABY0ULY5</accession>
<dbReference type="EMBL" id="LT629760">
    <property type="protein sequence ID" value="SDS89153.1"/>
    <property type="molecule type" value="Genomic_DNA"/>
</dbReference>
<name>A0ABY0ULY5_9PSED</name>
<reference evidence="1 2" key="1">
    <citation type="submission" date="2016-10" db="EMBL/GenBank/DDBJ databases">
        <authorList>
            <person name="Varghese N."/>
            <person name="Submissions S."/>
        </authorList>
    </citation>
    <scope>NUCLEOTIDE SEQUENCE [LARGE SCALE GENOMIC DNA]</scope>
    <source>
        <strain evidence="1 2">BS3111</strain>
    </source>
</reference>
<sequence length="50" mass="5919">MCFDMIKPAFHRDFSHSTRSPPQDFECMKECSLYLLLLDDRHVSRSKLVS</sequence>